<dbReference type="PROSITE" id="PS50943">
    <property type="entry name" value="HTH_CROC1"/>
    <property type="match status" value="1"/>
</dbReference>
<reference evidence="4 5" key="1">
    <citation type="submission" date="2014-08" db="EMBL/GenBank/DDBJ databases">
        <title>Complete genome sequence of Corynebacterium sphenisci CECT 5990(T) (=DSM 44792(T)), isolated from healthy wild penguins.</title>
        <authorList>
            <person name="Ruckert C."/>
            <person name="Albersmeier A."/>
            <person name="Winkler A."/>
            <person name="Kalinowski J."/>
        </authorList>
    </citation>
    <scope>NUCLEOTIDE SEQUENCE [LARGE SCALE GENOMIC DNA]</scope>
    <source>
        <strain evidence="4 5">DSM 44792</strain>
    </source>
</reference>
<dbReference type="PANTHER" id="PTHR46797:SF1">
    <property type="entry name" value="METHYLPHOSPHONATE SYNTHASE"/>
    <property type="match status" value="1"/>
</dbReference>
<evidence type="ECO:0000259" key="3">
    <source>
        <dbReference type="PROSITE" id="PS50943"/>
    </source>
</evidence>
<gene>
    <name evidence="4" type="ORF">CSPHI_10535</name>
</gene>
<proteinExistence type="predicted"/>
<dbReference type="AlphaFoldDB" id="A0A1L7CZW6"/>
<dbReference type="RefSeq" id="WP_075693033.1">
    <property type="nucleotide sequence ID" value="NZ_CP009248.1"/>
</dbReference>
<dbReference type="GO" id="GO:0003700">
    <property type="term" value="F:DNA-binding transcription factor activity"/>
    <property type="evidence" value="ECO:0007669"/>
    <property type="project" value="TreeGrafter"/>
</dbReference>
<dbReference type="Pfam" id="PF13560">
    <property type="entry name" value="HTH_31"/>
    <property type="match status" value="1"/>
</dbReference>
<dbReference type="SUPFAM" id="SSF47413">
    <property type="entry name" value="lambda repressor-like DNA-binding domains"/>
    <property type="match status" value="1"/>
</dbReference>
<feature type="region of interest" description="Disordered" evidence="2">
    <location>
        <begin position="1"/>
        <end position="20"/>
    </location>
</feature>
<dbReference type="CDD" id="cd00093">
    <property type="entry name" value="HTH_XRE"/>
    <property type="match status" value="1"/>
</dbReference>
<keyword evidence="5" id="KW-1185">Reference proteome</keyword>
<dbReference type="Gene3D" id="1.10.260.40">
    <property type="entry name" value="lambda repressor-like DNA-binding domains"/>
    <property type="match status" value="1"/>
</dbReference>
<dbReference type="InterPro" id="IPR050807">
    <property type="entry name" value="TransReg_Diox_bact_type"/>
</dbReference>
<dbReference type="Proteomes" id="UP000185469">
    <property type="component" value="Chromosome"/>
</dbReference>
<evidence type="ECO:0000256" key="1">
    <source>
        <dbReference type="ARBA" id="ARBA00023125"/>
    </source>
</evidence>
<dbReference type="PANTHER" id="PTHR46797">
    <property type="entry name" value="HTH-TYPE TRANSCRIPTIONAL REGULATOR"/>
    <property type="match status" value="1"/>
</dbReference>
<dbReference type="InterPro" id="IPR001387">
    <property type="entry name" value="Cro/C1-type_HTH"/>
</dbReference>
<evidence type="ECO:0000313" key="5">
    <source>
        <dbReference type="Proteomes" id="UP000185469"/>
    </source>
</evidence>
<dbReference type="EMBL" id="CP009248">
    <property type="protein sequence ID" value="APT91360.1"/>
    <property type="molecule type" value="Genomic_DNA"/>
</dbReference>
<dbReference type="InterPro" id="IPR010982">
    <property type="entry name" value="Lambda_DNA-bd_dom_sf"/>
</dbReference>
<evidence type="ECO:0000256" key="2">
    <source>
        <dbReference type="SAM" id="MobiDB-lite"/>
    </source>
</evidence>
<feature type="domain" description="HTH cro/C1-type" evidence="3">
    <location>
        <begin position="27"/>
        <end position="81"/>
    </location>
</feature>
<dbReference type="KEGG" id="csph:CSPHI_10535"/>
<organism evidence="4 5">
    <name type="scientific">Corynebacterium sphenisci DSM 44792</name>
    <dbReference type="NCBI Taxonomy" id="1437874"/>
    <lineage>
        <taxon>Bacteria</taxon>
        <taxon>Bacillati</taxon>
        <taxon>Actinomycetota</taxon>
        <taxon>Actinomycetes</taxon>
        <taxon>Mycobacteriales</taxon>
        <taxon>Corynebacteriaceae</taxon>
        <taxon>Corynebacterium</taxon>
    </lineage>
</organism>
<dbReference type="GO" id="GO:0005829">
    <property type="term" value="C:cytosol"/>
    <property type="evidence" value="ECO:0007669"/>
    <property type="project" value="TreeGrafter"/>
</dbReference>
<dbReference type="GO" id="GO:0003677">
    <property type="term" value="F:DNA binding"/>
    <property type="evidence" value="ECO:0007669"/>
    <property type="project" value="UniProtKB-KW"/>
</dbReference>
<evidence type="ECO:0000313" key="4">
    <source>
        <dbReference type="EMBL" id="APT91360.1"/>
    </source>
</evidence>
<keyword evidence="1" id="KW-0238">DNA-binding</keyword>
<sequence>MPQSPNHLSPAQLARQGRRRMSLGQTIAALRLERGLTQQQLADAVLISKRGVIRIEGGQTSMTVDVLCRFADALGVRPSRLLALAERREAGPDPE</sequence>
<protein>
    <recommendedName>
        <fullName evidence="3">HTH cro/C1-type domain-containing protein</fullName>
    </recommendedName>
</protein>
<accession>A0A1L7CZW6</accession>
<dbReference type="SMART" id="SM00530">
    <property type="entry name" value="HTH_XRE"/>
    <property type="match status" value="1"/>
</dbReference>
<name>A0A1L7CZW6_9CORY</name>